<evidence type="ECO:0000313" key="2">
    <source>
        <dbReference type="Proteomes" id="UP001060215"/>
    </source>
</evidence>
<dbReference type="Proteomes" id="UP001060215">
    <property type="component" value="Chromosome 1"/>
</dbReference>
<evidence type="ECO:0000313" key="1">
    <source>
        <dbReference type="EMBL" id="KAI8030985.1"/>
    </source>
</evidence>
<protein>
    <submittedName>
        <fullName evidence="1">Zinc finger protein ZAT5</fullName>
    </submittedName>
</protein>
<name>A0ACC0IZ68_9ERIC</name>
<sequence>MEALEEVVGGGGGGGSKEHTHIVKGKRTKRQRPQSPIPFSIAATHSSSGGGVGYDNNGDNFNKVSSPETSTEFIDSATEEEENMANCLILLAQGHESKNPIDLEDDDDDDDNEMGLKFTSKRSAQAYQCKTCFRIFSSFQALGGHRASHTKPKPKEKRPTMIATTSSDEEQQQFKNKPLNSHSKSSSKVHECSICGAEFMSGQALGGHMRRHRAPPPKGTTTTTTTTTTTSLSLRTSEFESDDLQEAKRARNVLSLDLDLNLPAPDVDDHHHQESKFCFASEQQKQQKQSHLVLSIAPALVDCHY</sequence>
<dbReference type="EMBL" id="CM045758">
    <property type="protein sequence ID" value="KAI8030985.1"/>
    <property type="molecule type" value="Genomic_DNA"/>
</dbReference>
<gene>
    <name evidence="1" type="ORF">LOK49_LG01G00458</name>
</gene>
<accession>A0ACC0IZ68</accession>
<reference evidence="1 2" key="1">
    <citation type="journal article" date="2022" name="Plant J.">
        <title>Chromosome-level genome of Camellia lanceoleosa provides a valuable resource for understanding genome evolution and self-incompatibility.</title>
        <authorList>
            <person name="Gong W."/>
            <person name="Xiao S."/>
            <person name="Wang L."/>
            <person name="Liao Z."/>
            <person name="Chang Y."/>
            <person name="Mo W."/>
            <person name="Hu G."/>
            <person name="Li W."/>
            <person name="Zhao G."/>
            <person name="Zhu H."/>
            <person name="Hu X."/>
            <person name="Ji K."/>
            <person name="Xiang X."/>
            <person name="Song Q."/>
            <person name="Yuan D."/>
            <person name="Jin S."/>
            <person name="Zhang L."/>
        </authorList>
    </citation>
    <scope>NUCLEOTIDE SEQUENCE [LARGE SCALE GENOMIC DNA]</scope>
    <source>
        <strain evidence="1">SQ_2022a</strain>
    </source>
</reference>
<keyword evidence="2" id="KW-1185">Reference proteome</keyword>
<organism evidence="1 2">
    <name type="scientific">Camellia lanceoleosa</name>
    <dbReference type="NCBI Taxonomy" id="1840588"/>
    <lineage>
        <taxon>Eukaryota</taxon>
        <taxon>Viridiplantae</taxon>
        <taxon>Streptophyta</taxon>
        <taxon>Embryophyta</taxon>
        <taxon>Tracheophyta</taxon>
        <taxon>Spermatophyta</taxon>
        <taxon>Magnoliopsida</taxon>
        <taxon>eudicotyledons</taxon>
        <taxon>Gunneridae</taxon>
        <taxon>Pentapetalae</taxon>
        <taxon>asterids</taxon>
        <taxon>Ericales</taxon>
        <taxon>Theaceae</taxon>
        <taxon>Camellia</taxon>
    </lineage>
</organism>
<comment type="caution">
    <text evidence="1">The sequence shown here is derived from an EMBL/GenBank/DDBJ whole genome shotgun (WGS) entry which is preliminary data.</text>
</comment>
<proteinExistence type="predicted"/>